<dbReference type="CDD" id="cd05233">
    <property type="entry name" value="SDR_c"/>
    <property type="match status" value="1"/>
</dbReference>
<sequence length="225" mass="24095">MGLATAKILVSRDVDAKALAAAQKEFEGQDADIMFTKVDISKRIEVEGWIKSTIEHFGQLIGVANCAGILGTENAFRPLSDLEDDAWDRIIGVNHTGTMYCLRAEIKNIVDGGSIVSISSVSGLEGMSNLTAYSASKHGVIRLTRAAAKEVGTRKIRVNTVAPGIIRTLLTLKKQDSNKTEFPPAGVLGRHGEAEKVASILVWLLGPESTFVTGAVYTVDGGWHC</sequence>
<dbReference type="GO" id="GO:0016616">
    <property type="term" value="F:oxidoreductase activity, acting on the CH-OH group of donors, NAD or NADP as acceptor"/>
    <property type="evidence" value="ECO:0007669"/>
    <property type="project" value="TreeGrafter"/>
</dbReference>
<dbReference type="PRINTS" id="PR00081">
    <property type="entry name" value="GDHRDH"/>
</dbReference>
<proteinExistence type="inferred from homology"/>
<dbReference type="GO" id="GO:0006633">
    <property type="term" value="P:fatty acid biosynthetic process"/>
    <property type="evidence" value="ECO:0007669"/>
    <property type="project" value="TreeGrafter"/>
</dbReference>
<accession>A0A8E2ELP6</accession>
<dbReference type="EMBL" id="KV744806">
    <property type="protein sequence ID" value="OCK86352.1"/>
    <property type="molecule type" value="Genomic_DNA"/>
</dbReference>
<evidence type="ECO:0000313" key="3">
    <source>
        <dbReference type="EMBL" id="OCK86352.1"/>
    </source>
</evidence>
<evidence type="ECO:0000256" key="2">
    <source>
        <dbReference type="ARBA" id="ARBA00022857"/>
    </source>
</evidence>
<keyword evidence="2" id="KW-0521">NADP</keyword>
<name>A0A8E2ELP6_9PEZI</name>
<dbReference type="PANTHER" id="PTHR42760">
    <property type="entry name" value="SHORT-CHAIN DEHYDROGENASES/REDUCTASES FAMILY MEMBER"/>
    <property type="match status" value="1"/>
</dbReference>
<dbReference type="InterPro" id="IPR002347">
    <property type="entry name" value="SDR_fam"/>
</dbReference>
<dbReference type="Proteomes" id="UP000250266">
    <property type="component" value="Unassembled WGS sequence"/>
</dbReference>
<evidence type="ECO:0000313" key="4">
    <source>
        <dbReference type="Proteomes" id="UP000250266"/>
    </source>
</evidence>
<gene>
    <name evidence="3" type="ORF">K432DRAFT_412725</name>
</gene>
<dbReference type="Pfam" id="PF13561">
    <property type="entry name" value="adh_short_C2"/>
    <property type="match status" value="1"/>
</dbReference>
<dbReference type="InterPro" id="IPR036291">
    <property type="entry name" value="NAD(P)-bd_dom_sf"/>
</dbReference>
<evidence type="ECO:0000256" key="1">
    <source>
        <dbReference type="ARBA" id="ARBA00006484"/>
    </source>
</evidence>
<keyword evidence="4" id="KW-1185">Reference proteome</keyword>
<dbReference type="AlphaFoldDB" id="A0A8E2ELP6"/>
<comment type="similarity">
    <text evidence="1">Belongs to the short-chain dehydrogenases/reductases (SDR) family.</text>
</comment>
<dbReference type="PROSITE" id="PS00061">
    <property type="entry name" value="ADH_SHORT"/>
    <property type="match status" value="1"/>
</dbReference>
<dbReference type="OrthoDB" id="1669814at2759"/>
<dbReference type="GO" id="GO:0048038">
    <property type="term" value="F:quinone binding"/>
    <property type="evidence" value="ECO:0007669"/>
    <property type="project" value="TreeGrafter"/>
</dbReference>
<dbReference type="Gene3D" id="3.40.50.720">
    <property type="entry name" value="NAD(P)-binding Rossmann-like Domain"/>
    <property type="match status" value="1"/>
</dbReference>
<dbReference type="InterPro" id="IPR020904">
    <property type="entry name" value="Sc_DH/Rdtase_CS"/>
</dbReference>
<protein>
    <submittedName>
        <fullName evidence="3">3-oxoacyl-reductase</fullName>
    </submittedName>
</protein>
<dbReference type="PANTHER" id="PTHR42760:SF45">
    <property type="entry name" value="SHORT CHAIN DEHYDROGENASE_REDUCTASE FAMILY PROTEIN, PUTATIVE (AFU_ORTHOLOGUE AFUA_3G09150)-RELATED"/>
    <property type="match status" value="1"/>
</dbReference>
<dbReference type="PRINTS" id="PR00080">
    <property type="entry name" value="SDRFAMILY"/>
</dbReference>
<organism evidence="3 4">
    <name type="scientific">Lepidopterella palustris CBS 459.81</name>
    <dbReference type="NCBI Taxonomy" id="1314670"/>
    <lineage>
        <taxon>Eukaryota</taxon>
        <taxon>Fungi</taxon>
        <taxon>Dikarya</taxon>
        <taxon>Ascomycota</taxon>
        <taxon>Pezizomycotina</taxon>
        <taxon>Dothideomycetes</taxon>
        <taxon>Pleosporomycetidae</taxon>
        <taxon>Mytilinidiales</taxon>
        <taxon>Argynnaceae</taxon>
        <taxon>Lepidopterella</taxon>
    </lineage>
</organism>
<dbReference type="SUPFAM" id="SSF51735">
    <property type="entry name" value="NAD(P)-binding Rossmann-fold domains"/>
    <property type="match status" value="1"/>
</dbReference>
<reference evidence="3 4" key="1">
    <citation type="journal article" date="2016" name="Nat. Commun.">
        <title>Ectomycorrhizal ecology is imprinted in the genome of the dominant symbiotic fungus Cenococcum geophilum.</title>
        <authorList>
            <consortium name="DOE Joint Genome Institute"/>
            <person name="Peter M."/>
            <person name="Kohler A."/>
            <person name="Ohm R.A."/>
            <person name="Kuo A."/>
            <person name="Krutzmann J."/>
            <person name="Morin E."/>
            <person name="Arend M."/>
            <person name="Barry K.W."/>
            <person name="Binder M."/>
            <person name="Choi C."/>
            <person name="Clum A."/>
            <person name="Copeland A."/>
            <person name="Grisel N."/>
            <person name="Haridas S."/>
            <person name="Kipfer T."/>
            <person name="LaButti K."/>
            <person name="Lindquist E."/>
            <person name="Lipzen A."/>
            <person name="Maire R."/>
            <person name="Meier B."/>
            <person name="Mihaltcheva S."/>
            <person name="Molinier V."/>
            <person name="Murat C."/>
            <person name="Poggeler S."/>
            <person name="Quandt C.A."/>
            <person name="Sperisen C."/>
            <person name="Tritt A."/>
            <person name="Tisserant E."/>
            <person name="Crous P.W."/>
            <person name="Henrissat B."/>
            <person name="Nehls U."/>
            <person name="Egli S."/>
            <person name="Spatafora J.W."/>
            <person name="Grigoriev I.V."/>
            <person name="Martin F.M."/>
        </authorList>
    </citation>
    <scope>NUCLEOTIDE SEQUENCE [LARGE SCALE GENOMIC DNA]</scope>
    <source>
        <strain evidence="3 4">CBS 459.81</strain>
    </source>
</reference>